<evidence type="ECO:0000313" key="2">
    <source>
        <dbReference type="EMBL" id="GAH49792.1"/>
    </source>
</evidence>
<gene>
    <name evidence="2" type="ORF">S03H2_35653</name>
</gene>
<proteinExistence type="predicted"/>
<dbReference type="EMBL" id="BARU01021829">
    <property type="protein sequence ID" value="GAH49792.1"/>
    <property type="molecule type" value="Genomic_DNA"/>
</dbReference>
<keyword evidence="1" id="KW-0812">Transmembrane</keyword>
<comment type="caution">
    <text evidence="2">The sequence shown here is derived from an EMBL/GenBank/DDBJ whole genome shotgun (WGS) entry which is preliminary data.</text>
</comment>
<organism evidence="2">
    <name type="scientific">marine sediment metagenome</name>
    <dbReference type="NCBI Taxonomy" id="412755"/>
    <lineage>
        <taxon>unclassified sequences</taxon>
        <taxon>metagenomes</taxon>
        <taxon>ecological metagenomes</taxon>
    </lineage>
</organism>
<keyword evidence="1" id="KW-1133">Transmembrane helix</keyword>
<reference evidence="2" key="1">
    <citation type="journal article" date="2014" name="Front. Microbiol.">
        <title>High frequency of phylogenetically diverse reductive dehalogenase-homologous genes in deep subseafloor sedimentary metagenomes.</title>
        <authorList>
            <person name="Kawai M."/>
            <person name="Futagami T."/>
            <person name="Toyoda A."/>
            <person name="Takaki Y."/>
            <person name="Nishi S."/>
            <person name="Hori S."/>
            <person name="Arai W."/>
            <person name="Tsubouchi T."/>
            <person name="Morono Y."/>
            <person name="Uchiyama I."/>
            <person name="Ito T."/>
            <person name="Fujiyama A."/>
            <person name="Inagaki F."/>
            <person name="Takami H."/>
        </authorList>
    </citation>
    <scope>NUCLEOTIDE SEQUENCE</scope>
    <source>
        <strain evidence="2">Expedition CK06-06</strain>
    </source>
</reference>
<accession>X1FXR6</accession>
<protein>
    <submittedName>
        <fullName evidence="2">Uncharacterized protein</fullName>
    </submittedName>
</protein>
<evidence type="ECO:0000256" key="1">
    <source>
        <dbReference type="SAM" id="Phobius"/>
    </source>
</evidence>
<feature type="non-terminal residue" evidence="2">
    <location>
        <position position="1"/>
    </location>
</feature>
<name>X1FXR6_9ZZZZ</name>
<dbReference type="AlphaFoldDB" id="X1FXR6"/>
<sequence length="65" mass="6923">VLGAKGKKQIGYPPILTAPINVFGNLLLIPILGAIGAGIVSFISGMAAYIILFRYYNIYTKGKLP</sequence>
<feature type="transmembrane region" description="Helical" evidence="1">
    <location>
        <begin position="27"/>
        <end position="53"/>
    </location>
</feature>
<keyword evidence="1" id="KW-0472">Membrane</keyword>